<dbReference type="Proteomes" id="UP000054408">
    <property type="component" value="Unassembled WGS sequence"/>
</dbReference>
<keyword evidence="1" id="KW-0677">Repeat</keyword>
<dbReference type="AlphaFoldDB" id="A0A0L0DVK2"/>
<evidence type="ECO:0000313" key="5">
    <source>
        <dbReference type="EMBL" id="KNC56344.1"/>
    </source>
</evidence>
<keyword evidence="6" id="KW-1185">Reference proteome</keyword>
<dbReference type="Gene3D" id="1.25.40.20">
    <property type="entry name" value="Ankyrin repeat-containing domain"/>
    <property type="match status" value="1"/>
</dbReference>
<dbReference type="PANTHER" id="PTHR24171">
    <property type="entry name" value="ANKYRIN REPEAT DOMAIN-CONTAINING PROTEIN 39-RELATED"/>
    <property type="match status" value="1"/>
</dbReference>
<dbReference type="SUPFAM" id="SSF48403">
    <property type="entry name" value="Ankyrin repeat"/>
    <property type="match status" value="1"/>
</dbReference>
<evidence type="ECO:0000256" key="4">
    <source>
        <dbReference type="SAM" id="MobiDB-lite"/>
    </source>
</evidence>
<feature type="repeat" description="ANK" evidence="3">
    <location>
        <begin position="120"/>
        <end position="152"/>
    </location>
</feature>
<dbReference type="InterPro" id="IPR002110">
    <property type="entry name" value="Ankyrin_rpt"/>
</dbReference>
<dbReference type="EMBL" id="GL349441">
    <property type="protein sequence ID" value="KNC56344.1"/>
    <property type="molecule type" value="Genomic_DNA"/>
</dbReference>
<accession>A0A0L0DVK2</accession>
<dbReference type="RefSeq" id="XP_013760861.1">
    <property type="nucleotide sequence ID" value="XM_013905407.1"/>
</dbReference>
<dbReference type="eggNOG" id="KOG4177">
    <property type="taxonomic scope" value="Eukaryota"/>
</dbReference>
<dbReference type="STRING" id="461836.A0A0L0DVK2"/>
<dbReference type="Pfam" id="PF00023">
    <property type="entry name" value="Ank"/>
    <property type="match status" value="1"/>
</dbReference>
<evidence type="ECO:0000256" key="2">
    <source>
        <dbReference type="ARBA" id="ARBA00023043"/>
    </source>
</evidence>
<organism evidence="5 6">
    <name type="scientific">Thecamonas trahens ATCC 50062</name>
    <dbReference type="NCBI Taxonomy" id="461836"/>
    <lineage>
        <taxon>Eukaryota</taxon>
        <taxon>Apusozoa</taxon>
        <taxon>Apusomonadida</taxon>
        <taxon>Apusomonadidae</taxon>
        <taxon>Thecamonas</taxon>
    </lineage>
</organism>
<keyword evidence="2 3" id="KW-0040">ANK repeat</keyword>
<evidence type="ECO:0000256" key="3">
    <source>
        <dbReference type="PROSITE-ProRule" id="PRU00023"/>
    </source>
</evidence>
<proteinExistence type="predicted"/>
<sequence length="231" mass="24384">MNDDDNDLHLISQELLARLAFGLDVETAREVVRAVAGEEPRAGMEASPVVRIGDSLTLLHLAVQAPSLEVVEFLLSIGHPTEVRTVVGETPLDQAAWLGLANVAGALLAGGANPNCATDLGYTPLHRCAYYGHPQLAAKLLLMGANKDLVDSNGDKPYDCAVAQGHDSIASMLQPNMVNGVELWDAVYVPLEAFRALETMERRLAGTDAPGSAEGGDSFGSDAADLDPLDE</sequence>
<dbReference type="PROSITE" id="PS50297">
    <property type="entry name" value="ANK_REP_REGION"/>
    <property type="match status" value="2"/>
</dbReference>
<evidence type="ECO:0000256" key="1">
    <source>
        <dbReference type="ARBA" id="ARBA00022737"/>
    </source>
</evidence>
<dbReference type="Pfam" id="PF12796">
    <property type="entry name" value="Ank_2"/>
    <property type="match status" value="1"/>
</dbReference>
<dbReference type="OrthoDB" id="71307at2759"/>
<feature type="region of interest" description="Disordered" evidence="4">
    <location>
        <begin position="206"/>
        <end position="231"/>
    </location>
</feature>
<feature type="repeat" description="ANK" evidence="3">
    <location>
        <begin position="54"/>
        <end position="86"/>
    </location>
</feature>
<dbReference type="SMART" id="SM00248">
    <property type="entry name" value="ANK"/>
    <property type="match status" value="4"/>
</dbReference>
<name>A0A0L0DVK2_THETB</name>
<dbReference type="GeneID" id="25562000"/>
<reference evidence="5 6" key="1">
    <citation type="submission" date="2010-05" db="EMBL/GenBank/DDBJ databases">
        <title>The Genome Sequence of Thecamonas trahens ATCC 50062.</title>
        <authorList>
            <consortium name="The Broad Institute Genome Sequencing Platform"/>
            <person name="Russ C."/>
            <person name="Cuomo C."/>
            <person name="Shea T."/>
            <person name="Young S.K."/>
            <person name="Zeng Q."/>
            <person name="Koehrsen M."/>
            <person name="Haas B."/>
            <person name="Borodovsky M."/>
            <person name="Guigo R."/>
            <person name="Alvarado L."/>
            <person name="Berlin A."/>
            <person name="Bochicchio J."/>
            <person name="Borenstein D."/>
            <person name="Chapman S."/>
            <person name="Chen Z."/>
            <person name="Freedman E."/>
            <person name="Gellesch M."/>
            <person name="Goldberg J."/>
            <person name="Griggs A."/>
            <person name="Gujja S."/>
            <person name="Heilman E."/>
            <person name="Heiman D."/>
            <person name="Hepburn T."/>
            <person name="Howarth C."/>
            <person name="Jen D."/>
            <person name="Larson L."/>
            <person name="Mehta T."/>
            <person name="Park D."/>
            <person name="Pearson M."/>
            <person name="Roberts A."/>
            <person name="Saif S."/>
            <person name="Shenoy N."/>
            <person name="Sisk P."/>
            <person name="Stolte C."/>
            <person name="Sykes S."/>
            <person name="Thomson T."/>
            <person name="Walk T."/>
            <person name="White J."/>
            <person name="Yandava C."/>
            <person name="Burger G."/>
            <person name="Gray M.W."/>
            <person name="Holland P.W.H."/>
            <person name="King N."/>
            <person name="Lang F.B.F."/>
            <person name="Roger A.J."/>
            <person name="Ruiz-Trillo I."/>
            <person name="Lander E."/>
            <person name="Nusbaum C."/>
        </authorList>
    </citation>
    <scope>NUCLEOTIDE SEQUENCE [LARGE SCALE GENOMIC DNA]</scope>
    <source>
        <strain evidence="5 6">ATCC 50062</strain>
    </source>
</reference>
<dbReference type="PANTHER" id="PTHR24171:SF9">
    <property type="entry name" value="ANKYRIN REPEAT DOMAIN-CONTAINING PROTEIN 39"/>
    <property type="match status" value="1"/>
</dbReference>
<feature type="repeat" description="ANK" evidence="3">
    <location>
        <begin position="87"/>
        <end position="119"/>
    </location>
</feature>
<evidence type="ECO:0000313" key="6">
    <source>
        <dbReference type="Proteomes" id="UP000054408"/>
    </source>
</evidence>
<dbReference type="InterPro" id="IPR036770">
    <property type="entry name" value="Ankyrin_rpt-contain_sf"/>
</dbReference>
<gene>
    <name evidence="5" type="ORF">AMSG_02315</name>
</gene>
<dbReference type="PROSITE" id="PS50088">
    <property type="entry name" value="ANK_REPEAT"/>
    <property type="match status" value="3"/>
</dbReference>
<protein>
    <submittedName>
        <fullName evidence="5">Uncharacterized protein</fullName>
    </submittedName>
</protein>